<reference evidence="2" key="1">
    <citation type="journal article" date="2011" name="Proc. Natl. Acad. Sci. U.S.A.">
        <title>The genome of the fire ant Solenopsis invicta.</title>
        <authorList>
            <person name="Wurm Y."/>
            <person name="Wang J."/>
            <person name="Riba-Grognuz O."/>
            <person name="Corona M."/>
            <person name="Nygaard S."/>
            <person name="Hunt B.G."/>
            <person name="Ingram K.K."/>
            <person name="Falquet L."/>
            <person name="Nipitwattanaphon M."/>
            <person name="Gotzek D."/>
            <person name="Dijkstra M.B."/>
            <person name="Oettler J."/>
            <person name="Comtesse F."/>
            <person name="Shih C.J."/>
            <person name="Wu W.J."/>
            <person name="Yang C.C."/>
            <person name="Thomas J."/>
            <person name="Beaudoing E."/>
            <person name="Pradervand S."/>
            <person name="Flegel V."/>
            <person name="Cook E.D."/>
            <person name="Fabbretti R."/>
            <person name="Stockinger H."/>
            <person name="Long L."/>
            <person name="Farmerie W.G."/>
            <person name="Oakey J."/>
            <person name="Boomsma J.J."/>
            <person name="Pamilo P."/>
            <person name="Yi S.V."/>
            <person name="Heinze J."/>
            <person name="Goodisman M.A."/>
            <person name="Farinelli L."/>
            <person name="Harshman K."/>
            <person name="Hulo N."/>
            <person name="Cerutti L."/>
            <person name="Xenarios I."/>
            <person name="Shoemaker D."/>
            <person name="Keller L."/>
        </authorList>
    </citation>
    <scope>NUCLEOTIDE SEQUENCE [LARGE SCALE GENOMIC DNA]</scope>
</reference>
<dbReference type="EMBL" id="GL764994">
    <property type="protein sequence ID" value="EFZ17021.1"/>
    <property type="molecule type" value="Genomic_DNA"/>
</dbReference>
<evidence type="ECO:0000313" key="2">
    <source>
        <dbReference type="EMBL" id="EFZ17021.1"/>
    </source>
</evidence>
<evidence type="ECO:0000256" key="1">
    <source>
        <dbReference type="SAM" id="MobiDB-lite"/>
    </source>
</evidence>
<feature type="region of interest" description="Disordered" evidence="1">
    <location>
        <begin position="13"/>
        <end position="34"/>
    </location>
</feature>
<protein>
    <submittedName>
        <fullName evidence="2">Uncharacterized protein</fullName>
    </submittedName>
</protein>
<feature type="non-terminal residue" evidence="2">
    <location>
        <position position="276"/>
    </location>
</feature>
<organism>
    <name type="scientific">Solenopsis invicta</name>
    <name type="common">Red imported fire ant</name>
    <name type="synonym">Solenopsis wagneri</name>
    <dbReference type="NCBI Taxonomy" id="13686"/>
    <lineage>
        <taxon>Eukaryota</taxon>
        <taxon>Metazoa</taxon>
        <taxon>Ecdysozoa</taxon>
        <taxon>Arthropoda</taxon>
        <taxon>Hexapoda</taxon>
        <taxon>Insecta</taxon>
        <taxon>Pterygota</taxon>
        <taxon>Neoptera</taxon>
        <taxon>Endopterygota</taxon>
        <taxon>Hymenoptera</taxon>
        <taxon>Apocrita</taxon>
        <taxon>Aculeata</taxon>
        <taxon>Formicoidea</taxon>
        <taxon>Formicidae</taxon>
        <taxon>Myrmicinae</taxon>
        <taxon>Solenopsis</taxon>
    </lineage>
</organism>
<dbReference type="AlphaFoldDB" id="E9IQX6"/>
<name>E9IQX6_SOLIN</name>
<proteinExistence type="predicted"/>
<dbReference type="HOGENOM" id="CLU_1009418_0_0_1"/>
<sequence>MVRNLQNSTLPHRYIFGGDASRPGRHPERPSPGCPLEPMSHVPGCFFVIIKYWYGNQTEDYYHWIDLLGLSEPTNRNWAGEDKNYVTYREFLLYLEEYQKTNISKIKVQKNLAKPVPANSSPKDNSELSLERTYVDCNRNRRCIDSAVLGLKVTGPLLLEYGCKKSYVQVISRVRGNDHLVTMRLTHSNIQIPFLNTRVRTESPQLCYAMASCHNARVPCALESASLLISSGGNAGLRVGRKGSDLCQEMSEYSCGSCVTSSTLALYYSSVMTTTT</sequence>
<accession>E9IQX6</accession>
<gene>
    <name evidence="2" type="ORF">SINV_06822</name>
</gene>